<sequence length="95" mass="10569">MSLSNHDVNLCSLGFIIGFRQHLKNMFHKVRIVATLIYIITLVLTFVVAFVFEIPAVCLVLVIIQFCALTWYSASYIPFGQKIIKSSCGACLGVV</sequence>
<evidence type="ECO:0000313" key="1">
    <source>
        <dbReference type="EMBL" id="KAJ1672610.1"/>
    </source>
</evidence>
<keyword evidence="2" id="KW-1185">Reference proteome</keyword>
<proteinExistence type="predicted"/>
<gene>
    <name evidence="1" type="ORF">EV182_006844</name>
</gene>
<comment type="caution">
    <text evidence="1">The sequence shown here is derived from an EMBL/GenBank/DDBJ whole genome shotgun (WGS) entry which is preliminary data.</text>
</comment>
<protein>
    <submittedName>
        <fullName evidence="1">Uncharacterized protein</fullName>
    </submittedName>
</protein>
<dbReference type="EMBL" id="JAMZIH010008098">
    <property type="protein sequence ID" value="KAJ1672610.1"/>
    <property type="molecule type" value="Genomic_DNA"/>
</dbReference>
<accession>A0ACC1HB88</accession>
<organism evidence="1 2">
    <name type="scientific">Spiromyces aspiralis</name>
    <dbReference type="NCBI Taxonomy" id="68401"/>
    <lineage>
        <taxon>Eukaryota</taxon>
        <taxon>Fungi</taxon>
        <taxon>Fungi incertae sedis</taxon>
        <taxon>Zoopagomycota</taxon>
        <taxon>Kickxellomycotina</taxon>
        <taxon>Kickxellomycetes</taxon>
        <taxon>Kickxellales</taxon>
        <taxon>Kickxellaceae</taxon>
        <taxon>Spiromyces</taxon>
    </lineage>
</organism>
<name>A0ACC1HB88_9FUNG</name>
<reference evidence="1" key="1">
    <citation type="submission" date="2022-06" db="EMBL/GenBank/DDBJ databases">
        <title>Phylogenomic reconstructions and comparative analyses of Kickxellomycotina fungi.</title>
        <authorList>
            <person name="Reynolds N.K."/>
            <person name="Stajich J.E."/>
            <person name="Barry K."/>
            <person name="Grigoriev I.V."/>
            <person name="Crous P."/>
            <person name="Smith M.E."/>
        </authorList>
    </citation>
    <scope>NUCLEOTIDE SEQUENCE</scope>
    <source>
        <strain evidence="1">RSA 2271</strain>
    </source>
</reference>
<dbReference type="Proteomes" id="UP001145114">
    <property type="component" value="Unassembled WGS sequence"/>
</dbReference>
<evidence type="ECO:0000313" key="2">
    <source>
        <dbReference type="Proteomes" id="UP001145114"/>
    </source>
</evidence>